<evidence type="ECO:0000313" key="2">
    <source>
        <dbReference type="EMBL" id="MCT4372136.1"/>
    </source>
</evidence>
<accession>A0A2A3JSF9</accession>
<dbReference type="InterPro" id="IPR017035">
    <property type="entry name" value="UCP035009_HsdR_All3000-type"/>
</dbReference>
<reference evidence="3" key="1">
    <citation type="submission" date="2017-09" db="EMBL/GenBank/DDBJ databases">
        <title>Yangia sp. SAOS 153D whole genome sequencing.</title>
        <authorList>
            <person name="Verma A."/>
            <person name="Krishnamurthi S."/>
        </authorList>
    </citation>
    <scope>NUCLEOTIDE SEQUENCE [LARGE SCALE GENOMIC DNA]</scope>
    <source>
        <strain evidence="3">SAOS 153D</strain>
    </source>
</reference>
<feature type="domain" description="Restriction endonuclease type I HsdR N-terminal" evidence="1">
    <location>
        <begin position="23"/>
        <end position="127"/>
    </location>
</feature>
<keyword evidence="3" id="KW-0378">Hydrolase</keyword>
<dbReference type="RefSeq" id="WP_095883297.1">
    <property type="nucleotide sequence ID" value="NZ_NTHN02000038.1"/>
</dbReference>
<evidence type="ECO:0000259" key="1">
    <source>
        <dbReference type="Pfam" id="PF04313"/>
    </source>
</evidence>
<reference evidence="4" key="2">
    <citation type="submission" date="2023-07" db="EMBL/GenBank/DDBJ databases">
        <title>Yangia mangrovi SAOS 153D genome.</title>
        <authorList>
            <person name="Verma A."/>
            <person name="Pal Y."/>
            <person name="Sundharam S."/>
            <person name="Bisht B."/>
            <person name="Srinivasan K."/>
        </authorList>
    </citation>
    <scope>NUCLEOTIDE SEQUENCE [LARGE SCALE GENOMIC DNA]</scope>
    <source>
        <strain evidence="4">SAOS 153D</strain>
    </source>
</reference>
<comment type="caution">
    <text evidence="3">The sequence shown here is derived from an EMBL/GenBank/DDBJ whole genome shotgun (WGS) entry which is preliminary data.</text>
</comment>
<gene>
    <name evidence="2" type="ORF">CLG85_018185</name>
    <name evidence="3" type="ORF">CLG85_16830</name>
</gene>
<dbReference type="AlphaFoldDB" id="A0A2A3JSF9"/>
<dbReference type="GO" id="GO:0005524">
    <property type="term" value="F:ATP binding"/>
    <property type="evidence" value="ECO:0007669"/>
    <property type="project" value="UniProtKB-KW"/>
</dbReference>
<dbReference type="OrthoDB" id="9148007at2"/>
<sequence length="357" mass="40135">MANLDLNVKILADRVRAHSETIQTEEAVKTSVILPFLQSLGYDVFNPLEVIPEFTADAVGKKGEKVDYAIVHNAEVSVLIECKGLNTQLNEKHLSQLFRYFTVTNAKFAILTNGREYRFYSDLEEPNKLERRPFFTFDLLDYANSALAELAKFEKSSFDVESILQQAERLKYVSAVKSLLLAWIEEPPETLTKSIANVVHDGRINSAVRNTVSSAISVAFKEIIRDRLRERLSSALEDGPMQGGAEDVDVADADIITTEEEIEGWLTVKSLLRGALSTDRVVMRDAKSYCAILLDDNNRKPLVRLHFNRTQKYIGLFDGDKEERVPIENLDDMLGLKDRILATASKYGEASRKVANG</sequence>
<dbReference type="PIRSF" id="PIRSF035009">
    <property type="entry name" value="UCP035009_HSDR_N"/>
    <property type="match status" value="1"/>
</dbReference>
<dbReference type="GO" id="GO:0009307">
    <property type="term" value="P:DNA restriction-modification system"/>
    <property type="evidence" value="ECO:0007669"/>
    <property type="project" value="UniProtKB-KW"/>
</dbReference>
<protein>
    <submittedName>
        <fullName evidence="3">Restriction endonuclease</fullName>
    </submittedName>
    <submittedName>
        <fullName evidence="2">Type I restriction enzyme HsdR N-terminal domain-containing protein</fullName>
    </submittedName>
</protein>
<keyword evidence="3" id="KW-0540">Nuclease</keyword>
<dbReference type="EMBL" id="NTHN01000285">
    <property type="protein sequence ID" value="PBD18048.1"/>
    <property type="molecule type" value="Genomic_DNA"/>
</dbReference>
<proteinExistence type="predicted"/>
<evidence type="ECO:0000313" key="4">
    <source>
        <dbReference type="Proteomes" id="UP000217448"/>
    </source>
</evidence>
<dbReference type="Proteomes" id="UP000217448">
    <property type="component" value="Unassembled WGS sequence"/>
</dbReference>
<name>A0A2A3JSF9_9RHOB</name>
<reference evidence="2" key="3">
    <citation type="submission" date="2024-05" db="EMBL/GenBank/DDBJ databases">
        <title>Yangia mangrovi SAOS 153D genome.</title>
        <authorList>
            <person name="Verma A."/>
            <person name="Pal Y."/>
            <person name="Sundharam S."/>
            <person name="Bisht B."/>
            <person name="Srinivasan K."/>
        </authorList>
    </citation>
    <scope>NUCLEOTIDE SEQUENCE</scope>
    <source>
        <strain evidence="2">SAOS 153D</strain>
    </source>
</reference>
<dbReference type="InterPro" id="IPR007409">
    <property type="entry name" value="Restrct_endonuc_type1_HsdR_N"/>
</dbReference>
<dbReference type="Pfam" id="PF04313">
    <property type="entry name" value="HSDR_N"/>
    <property type="match status" value="1"/>
</dbReference>
<evidence type="ECO:0000313" key="3">
    <source>
        <dbReference type="EMBL" id="PBD18048.1"/>
    </source>
</evidence>
<dbReference type="EMBL" id="NTHN02000038">
    <property type="protein sequence ID" value="MCT4372136.1"/>
    <property type="molecule type" value="Genomic_DNA"/>
</dbReference>
<dbReference type="Gene3D" id="3.90.1570.30">
    <property type="match status" value="1"/>
</dbReference>
<keyword evidence="3" id="KW-0255">Endonuclease</keyword>
<dbReference type="GO" id="GO:0003677">
    <property type="term" value="F:DNA binding"/>
    <property type="evidence" value="ECO:0007669"/>
    <property type="project" value="UniProtKB-KW"/>
</dbReference>
<keyword evidence="4" id="KW-1185">Reference proteome</keyword>
<dbReference type="GO" id="GO:0009035">
    <property type="term" value="F:type I site-specific deoxyribonuclease activity"/>
    <property type="evidence" value="ECO:0007669"/>
    <property type="project" value="UniProtKB-EC"/>
</dbReference>
<organism evidence="3">
    <name type="scientific">Alloyangia mangrovi</name>
    <dbReference type="NCBI Taxonomy" id="1779329"/>
    <lineage>
        <taxon>Bacteria</taxon>
        <taxon>Pseudomonadati</taxon>
        <taxon>Pseudomonadota</taxon>
        <taxon>Alphaproteobacteria</taxon>
        <taxon>Rhodobacterales</taxon>
        <taxon>Roseobacteraceae</taxon>
        <taxon>Alloyangia</taxon>
    </lineage>
</organism>